<name>E6QP87_9ZZZZ</name>
<proteinExistence type="predicted"/>
<dbReference type="EMBL" id="CABQ01000312">
    <property type="protein sequence ID" value="CBI09058.1"/>
    <property type="molecule type" value="Genomic_DNA"/>
</dbReference>
<protein>
    <submittedName>
        <fullName evidence="2">Uncharacterized protein</fullName>
    </submittedName>
</protein>
<accession>E6QP87</accession>
<sequence>MAMTRGRPGSPEVRKGKNVGPNAPEETLRAPWGSDTDVGDGDDKTLRSPNGSTVEGAGLPLNNDYNSIWEGK</sequence>
<gene>
    <name evidence="2" type="ORF">CARN6_2604</name>
</gene>
<organism evidence="2">
    <name type="scientific">mine drainage metagenome</name>
    <dbReference type="NCBI Taxonomy" id="410659"/>
    <lineage>
        <taxon>unclassified sequences</taxon>
        <taxon>metagenomes</taxon>
        <taxon>ecological metagenomes</taxon>
    </lineage>
</organism>
<dbReference type="AlphaFoldDB" id="E6QP87"/>
<comment type="caution">
    <text evidence="2">The sequence shown here is derived from an EMBL/GenBank/DDBJ whole genome shotgun (WGS) entry which is preliminary data.</text>
</comment>
<feature type="region of interest" description="Disordered" evidence="1">
    <location>
        <begin position="1"/>
        <end position="72"/>
    </location>
</feature>
<evidence type="ECO:0000256" key="1">
    <source>
        <dbReference type="SAM" id="MobiDB-lite"/>
    </source>
</evidence>
<reference evidence="2" key="1">
    <citation type="submission" date="2009-10" db="EMBL/GenBank/DDBJ databases">
        <title>Diversity of trophic interactions inside an arsenic-rich microbial ecosystem.</title>
        <authorList>
            <person name="Bertin P.N."/>
            <person name="Heinrich-Salmeron A."/>
            <person name="Pelletier E."/>
            <person name="Goulhen-Chollet F."/>
            <person name="Arsene-Ploetze F."/>
            <person name="Gallien S."/>
            <person name="Calteau A."/>
            <person name="Vallenet D."/>
            <person name="Casiot C."/>
            <person name="Chane-Woon-Ming B."/>
            <person name="Giloteaux L."/>
            <person name="Barakat M."/>
            <person name="Bonnefoy V."/>
            <person name="Bruneel O."/>
            <person name="Chandler M."/>
            <person name="Cleiss J."/>
            <person name="Duran R."/>
            <person name="Elbaz-Poulichet F."/>
            <person name="Fonknechten N."/>
            <person name="Lauga B."/>
            <person name="Mornico D."/>
            <person name="Ortet P."/>
            <person name="Schaeffer C."/>
            <person name="Siguier P."/>
            <person name="Alexander Thil Smith A."/>
            <person name="Van Dorsselaer A."/>
            <person name="Weissenbach J."/>
            <person name="Medigue C."/>
            <person name="Le Paslier D."/>
        </authorList>
    </citation>
    <scope>NUCLEOTIDE SEQUENCE</scope>
</reference>
<evidence type="ECO:0000313" key="2">
    <source>
        <dbReference type="EMBL" id="CBI09058.1"/>
    </source>
</evidence>